<reference evidence="1" key="1">
    <citation type="submission" date="2021-02" db="EMBL/GenBank/DDBJ databases">
        <authorList>
            <person name="Dougan E. K."/>
            <person name="Rhodes N."/>
            <person name="Thang M."/>
            <person name="Chan C."/>
        </authorList>
    </citation>
    <scope>NUCLEOTIDE SEQUENCE</scope>
</reference>
<dbReference type="Proteomes" id="UP000601435">
    <property type="component" value="Unassembled WGS sequence"/>
</dbReference>
<organism evidence="1 2">
    <name type="scientific">Symbiodinium necroappetens</name>
    <dbReference type="NCBI Taxonomy" id="1628268"/>
    <lineage>
        <taxon>Eukaryota</taxon>
        <taxon>Sar</taxon>
        <taxon>Alveolata</taxon>
        <taxon>Dinophyceae</taxon>
        <taxon>Suessiales</taxon>
        <taxon>Symbiodiniaceae</taxon>
        <taxon>Symbiodinium</taxon>
    </lineage>
</organism>
<gene>
    <name evidence="1" type="ORF">SNEC2469_LOCUS35158</name>
</gene>
<dbReference type="OrthoDB" id="409273at2759"/>
<sequence length="204" mass="22042">MVIQLLADAIHKAVDPNDALTGGERKVIGSVVGRLNWAARQGRYDLAFVASSIQQLAGRGDPAALRVLNQGVRRAREDVVLPIRNLGCDLADVVVVSVSDAAYGAMPGGHSQAGLLILLASPDILKGEAPVCAIEGTSSKIQRVVRCSMSAEVSALATCFEHGDFVRAVFCELIDHRFDLKRWKLSVSRWPHYLVTDNRRGTTI</sequence>
<name>A0A813CLA7_9DINO</name>
<proteinExistence type="predicted"/>
<protein>
    <submittedName>
        <fullName evidence="1">Uncharacterized protein</fullName>
    </submittedName>
</protein>
<dbReference type="AlphaFoldDB" id="A0A813CLA7"/>
<evidence type="ECO:0000313" key="2">
    <source>
        <dbReference type="Proteomes" id="UP000601435"/>
    </source>
</evidence>
<accession>A0A813CLA7</accession>
<dbReference type="EMBL" id="CAJNJA010100321">
    <property type="protein sequence ID" value="CAE7943704.1"/>
    <property type="molecule type" value="Genomic_DNA"/>
</dbReference>
<comment type="caution">
    <text evidence="1">The sequence shown here is derived from an EMBL/GenBank/DDBJ whole genome shotgun (WGS) entry which is preliminary data.</text>
</comment>
<evidence type="ECO:0000313" key="1">
    <source>
        <dbReference type="EMBL" id="CAE7943704.1"/>
    </source>
</evidence>
<keyword evidence="2" id="KW-1185">Reference proteome</keyword>